<dbReference type="InterPro" id="IPR000415">
    <property type="entry name" value="Nitroreductase-like"/>
</dbReference>
<evidence type="ECO:0000259" key="1">
    <source>
        <dbReference type="Pfam" id="PF00899"/>
    </source>
</evidence>
<feature type="domain" description="THIF-type NAD/FAD binding fold" evidence="1">
    <location>
        <begin position="91"/>
        <end position="231"/>
    </location>
</feature>
<evidence type="ECO:0000313" key="3">
    <source>
        <dbReference type="Proteomes" id="UP000247781"/>
    </source>
</evidence>
<proteinExistence type="predicted"/>
<dbReference type="RefSeq" id="WP_110317442.1">
    <property type="nucleotide sequence ID" value="NZ_QJJU01000011.1"/>
</dbReference>
<dbReference type="AlphaFoldDB" id="A0A318HEJ1"/>
<keyword evidence="3" id="KW-1185">Reference proteome</keyword>
<accession>A0A318HEJ1</accession>
<reference evidence="2 3" key="2">
    <citation type="submission" date="2018-06" db="EMBL/GenBank/DDBJ databases">
        <title>Sequencing of bacterial isolates from soil warming experiment in Harvard Forest, Massachusetts, USA.</title>
        <authorList>
            <person name="Deangelis K.PhD."/>
        </authorList>
    </citation>
    <scope>NUCLEOTIDE SEQUENCE [LARGE SCALE GENOMIC DNA]</scope>
    <source>
        <strain evidence="2 3">GAS496</strain>
    </source>
</reference>
<comment type="caution">
    <text evidence="2">The sequence shown here is derived from an EMBL/GenBank/DDBJ whole genome shotgun (WGS) entry which is preliminary data.</text>
</comment>
<dbReference type="GO" id="GO:0008641">
    <property type="term" value="F:ubiquitin-like modifier activating enzyme activity"/>
    <property type="evidence" value="ECO:0007669"/>
    <property type="project" value="InterPro"/>
</dbReference>
<dbReference type="Proteomes" id="UP000247781">
    <property type="component" value="Unassembled WGS sequence"/>
</dbReference>
<dbReference type="PANTHER" id="PTHR43267:SF3">
    <property type="entry name" value="THIF PROTEIN"/>
    <property type="match status" value="1"/>
</dbReference>
<dbReference type="EMBL" id="QJJU01000011">
    <property type="protein sequence ID" value="PXX07379.1"/>
    <property type="molecule type" value="Genomic_DNA"/>
</dbReference>
<dbReference type="SUPFAM" id="SSF69572">
    <property type="entry name" value="Activating enzymes of the ubiquitin-like proteins"/>
    <property type="match status" value="1"/>
</dbReference>
<dbReference type="Gene3D" id="3.40.50.720">
    <property type="entry name" value="NAD(P)-binding Rossmann-like Domain"/>
    <property type="match status" value="1"/>
</dbReference>
<sequence>MTSGIDDAERCNGIVLDTEDPVDNDRLAELRADARFEFIDTVHQQQAGLQRLRPPPQPDVTAEPTRWVYFPWRRAVVSVLGPRAFRLLRLDRNRNLITAAELERLGRLRIGVVGLSVGHAIAYTLAAQGLCGELRLADFDDMELSNLNRVPATVLDLGVNKALVCARRIAELDPYLPVAVISTGITAQTVGHFLDGLDIVIEECDSLDAKVLVREAARRRHLPVLMATSDRGLLDVERFDEEPSRPIMHGLLGEADSAQVANLSDKDKLPYALRVADASQVSSRMAASLIEVGKTLSTWPQLSSEVALNATVVAEAVRRIGLDEKLPSGRVRIDTEAMLNEIDDPVGMPPDDPPIEEPTDPIERVGTSEMVAAAAARAPSGGNAQPWHIDARDGSVFIRLAPEYSTTMDVRYRASAVALGAATFNARVAAAAHGLVGNAEFHSGDEASPLSAMVHLAAGSDPELTPLYEAMLSRETNRWRGERVPIPSQTLELLCSVARSEGARLQILSGSAEIERTAAILAATDRIRYLTPRLHAEMFAELRSPGDPSPESGIDVRSLELDPVDLEMLDILRRSEVMANLAAWGAGSALGEDTYERVTASAAVGVISVCGQSLSDYARGGSAVESVWIRGQQHGLAVQPVSPAFLYAHDDEDLRELSPAFADDLGDLQYNFRKLADTEANESQVLVLRFSRAPRPSVSSRRRGLHGVSSPLG</sequence>
<name>A0A318HEJ1_9MYCO</name>
<dbReference type="Gene3D" id="3.40.109.10">
    <property type="entry name" value="NADH Oxidase"/>
    <property type="match status" value="1"/>
</dbReference>
<protein>
    <submittedName>
        <fullName evidence="2">ThiF family protein</fullName>
    </submittedName>
</protein>
<evidence type="ECO:0000313" key="2">
    <source>
        <dbReference type="EMBL" id="PXX07379.1"/>
    </source>
</evidence>
<gene>
    <name evidence="2" type="ORF">C8E89_111163</name>
</gene>
<organism evidence="2 3">
    <name type="scientific">Mycolicibacterium moriokaense</name>
    <dbReference type="NCBI Taxonomy" id="39691"/>
    <lineage>
        <taxon>Bacteria</taxon>
        <taxon>Bacillati</taxon>
        <taxon>Actinomycetota</taxon>
        <taxon>Actinomycetes</taxon>
        <taxon>Mycobacteriales</taxon>
        <taxon>Mycobacteriaceae</taxon>
        <taxon>Mycolicibacterium</taxon>
    </lineage>
</organism>
<dbReference type="CDD" id="cd01483">
    <property type="entry name" value="E1_enzyme_family"/>
    <property type="match status" value="1"/>
</dbReference>
<dbReference type="GO" id="GO:0016491">
    <property type="term" value="F:oxidoreductase activity"/>
    <property type="evidence" value="ECO:0007669"/>
    <property type="project" value="InterPro"/>
</dbReference>
<reference evidence="3" key="1">
    <citation type="submission" date="2018-05" db="EMBL/GenBank/DDBJ databases">
        <authorList>
            <person name="Deangelis K."/>
            <person name="Huntemann M."/>
            <person name="Clum A."/>
            <person name="Pillay M."/>
            <person name="Palaniappan K."/>
            <person name="Varghese N."/>
            <person name="Mikhailova N."/>
            <person name="Stamatis D."/>
            <person name="Reddy T."/>
            <person name="Daum C."/>
            <person name="Shapiro N."/>
            <person name="Ivanova N."/>
            <person name="Kyrpides N."/>
            <person name="Woyke T."/>
        </authorList>
    </citation>
    <scope>NUCLEOTIDE SEQUENCE [LARGE SCALE GENOMIC DNA]</scope>
    <source>
        <strain evidence="3">GAS496</strain>
    </source>
</reference>
<dbReference type="InterPro" id="IPR000594">
    <property type="entry name" value="ThiF_NAD_FAD-bd"/>
</dbReference>
<dbReference type="OrthoDB" id="5149792at2"/>
<dbReference type="InterPro" id="IPR045886">
    <property type="entry name" value="ThiF/MoeB/HesA"/>
</dbReference>
<dbReference type="GO" id="GO:0061503">
    <property type="term" value="F:tRNA threonylcarbamoyladenosine dehydratase"/>
    <property type="evidence" value="ECO:0007669"/>
    <property type="project" value="TreeGrafter"/>
</dbReference>
<dbReference type="GO" id="GO:0061504">
    <property type="term" value="P:cyclic threonylcarbamoyladenosine biosynthetic process"/>
    <property type="evidence" value="ECO:0007669"/>
    <property type="project" value="TreeGrafter"/>
</dbReference>
<dbReference type="SUPFAM" id="SSF55469">
    <property type="entry name" value="FMN-dependent nitroreductase-like"/>
    <property type="match status" value="1"/>
</dbReference>
<dbReference type="InterPro" id="IPR035985">
    <property type="entry name" value="Ubiquitin-activating_enz"/>
</dbReference>
<dbReference type="Pfam" id="PF00899">
    <property type="entry name" value="ThiF"/>
    <property type="match status" value="1"/>
</dbReference>
<dbReference type="PANTHER" id="PTHR43267">
    <property type="entry name" value="TRNA THREONYLCARBAMOYLADENOSINE DEHYDRATASE"/>
    <property type="match status" value="1"/>
</dbReference>
<dbReference type="NCBIfam" id="NF005901">
    <property type="entry name" value="PRK07877.1"/>
    <property type="match status" value="1"/>
</dbReference>